<dbReference type="SUPFAM" id="SSF53098">
    <property type="entry name" value="Ribonuclease H-like"/>
    <property type="match status" value="1"/>
</dbReference>
<sequence length="209" mass="23735">MVKQGIVLGHVVSNTGISVDLAKVDVISNLPYPFSVREVRPFLGHASFYQCFIKDFSKWLEAIPTHTDDANVVVSFVQNNIIFRFGSLRAIVSDQGSHFCDKRMSALMKKHGIIHKVATTYHPQTNCQAKVSNREIKRILKKIVKPHRRNWSSRLRDALWAYQTAYKTVIGMSPFQLVYGKDCHLAVEVEYKAYWAVKECNSGFGGSQN</sequence>
<proteinExistence type="predicted"/>
<dbReference type="AlphaFoldDB" id="A0A6P4D736"/>
<dbReference type="Proteomes" id="UP000515211">
    <property type="component" value="Chromosome 4"/>
</dbReference>
<dbReference type="Pfam" id="PF00665">
    <property type="entry name" value="rve"/>
    <property type="match status" value="1"/>
</dbReference>
<gene>
    <name evidence="3" type="primary">LOC107484289</name>
</gene>
<dbReference type="InterPro" id="IPR050951">
    <property type="entry name" value="Retrovirus_Pol_polyprotein"/>
</dbReference>
<keyword evidence="2" id="KW-1185">Reference proteome</keyword>
<accession>A0A6P4D736</accession>
<dbReference type="PANTHER" id="PTHR37984">
    <property type="entry name" value="PROTEIN CBG26694"/>
    <property type="match status" value="1"/>
</dbReference>
<dbReference type="GO" id="GO:0015074">
    <property type="term" value="P:DNA integration"/>
    <property type="evidence" value="ECO:0007669"/>
    <property type="project" value="InterPro"/>
</dbReference>
<dbReference type="PROSITE" id="PS50994">
    <property type="entry name" value="INTEGRASE"/>
    <property type="match status" value="1"/>
</dbReference>
<dbReference type="RefSeq" id="XP_015960389.1">
    <property type="nucleotide sequence ID" value="XM_016104903.1"/>
</dbReference>
<protein>
    <submittedName>
        <fullName evidence="3">Uncharacterized protein LOC107484289</fullName>
    </submittedName>
</protein>
<dbReference type="Gene3D" id="3.30.420.10">
    <property type="entry name" value="Ribonuclease H-like superfamily/Ribonuclease H"/>
    <property type="match status" value="1"/>
</dbReference>
<dbReference type="InterPro" id="IPR001584">
    <property type="entry name" value="Integrase_cat-core"/>
</dbReference>
<feature type="domain" description="Integrase catalytic" evidence="1">
    <location>
        <begin position="19"/>
        <end position="182"/>
    </location>
</feature>
<organism evidence="2 3">
    <name type="scientific">Arachis duranensis</name>
    <name type="common">Wild peanut</name>
    <dbReference type="NCBI Taxonomy" id="130453"/>
    <lineage>
        <taxon>Eukaryota</taxon>
        <taxon>Viridiplantae</taxon>
        <taxon>Streptophyta</taxon>
        <taxon>Embryophyta</taxon>
        <taxon>Tracheophyta</taxon>
        <taxon>Spermatophyta</taxon>
        <taxon>Magnoliopsida</taxon>
        <taxon>eudicotyledons</taxon>
        <taxon>Gunneridae</taxon>
        <taxon>Pentapetalae</taxon>
        <taxon>rosids</taxon>
        <taxon>fabids</taxon>
        <taxon>Fabales</taxon>
        <taxon>Fabaceae</taxon>
        <taxon>Papilionoideae</taxon>
        <taxon>50 kb inversion clade</taxon>
        <taxon>dalbergioids sensu lato</taxon>
        <taxon>Dalbergieae</taxon>
        <taxon>Pterocarpus clade</taxon>
        <taxon>Arachis</taxon>
    </lineage>
</organism>
<dbReference type="SUPFAM" id="SSF56672">
    <property type="entry name" value="DNA/RNA polymerases"/>
    <property type="match status" value="1"/>
</dbReference>
<reference evidence="3" key="2">
    <citation type="submission" date="2025-08" db="UniProtKB">
        <authorList>
            <consortium name="RefSeq"/>
        </authorList>
    </citation>
    <scope>IDENTIFICATION</scope>
    <source>
        <tissue evidence="3">Whole plant</tissue>
    </source>
</reference>
<dbReference type="InterPro" id="IPR043502">
    <property type="entry name" value="DNA/RNA_pol_sf"/>
</dbReference>
<dbReference type="InterPro" id="IPR012337">
    <property type="entry name" value="RNaseH-like_sf"/>
</dbReference>
<reference evidence="2" key="1">
    <citation type="journal article" date="2016" name="Nat. Genet.">
        <title>The genome sequences of Arachis duranensis and Arachis ipaensis, the diploid ancestors of cultivated peanut.</title>
        <authorList>
            <person name="Bertioli D.J."/>
            <person name="Cannon S.B."/>
            <person name="Froenicke L."/>
            <person name="Huang G."/>
            <person name="Farmer A.D."/>
            <person name="Cannon E.K."/>
            <person name="Liu X."/>
            <person name="Gao D."/>
            <person name="Clevenger J."/>
            <person name="Dash S."/>
            <person name="Ren L."/>
            <person name="Moretzsohn M.C."/>
            <person name="Shirasawa K."/>
            <person name="Huang W."/>
            <person name="Vidigal B."/>
            <person name="Abernathy B."/>
            <person name="Chu Y."/>
            <person name="Niederhuth C.E."/>
            <person name="Umale P."/>
            <person name="Araujo A.C."/>
            <person name="Kozik A."/>
            <person name="Kim K.D."/>
            <person name="Burow M.D."/>
            <person name="Varshney R.K."/>
            <person name="Wang X."/>
            <person name="Zhang X."/>
            <person name="Barkley N."/>
            <person name="Guimaraes P.M."/>
            <person name="Isobe S."/>
            <person name="Guo B."/>
            <person name="Liao B."/>
            <person name="Stalker H.T."/>
            <person name="Schmitz R.J."/>
            <person name="Scheffler B.E."/>
            <person name="Leal-Bertioli S.C."/>
            <person name="Xun X."/>
            <person name="Jackson S.A."/>
            <person name="Michelmore R."/>
            <person name="Ozias-Akins P."/>
        </authorList>
    </citation>
    <scope>NUCLEOTIDE SEQUENCE [LARGE SCALE GENOMIC DNA]</scope>
    <source>
        <strain evidence="2">cv. V14167</strain>
    </source>
</reference>
<evidence type="ECO:0000313" key="3">
    <source>
        <dbReference type="RefSeq" id="XP_015960389.1"/>
    </source>
</evidence>
<dbReference type="InterPro" id="IPR036397">
    <property type="entry name" value="RNaseH_sf"/>
</dbReference>
<evidence type="ECO:0000313" key="2">
    <source>
        <dbReference type="Proteomes" id="UP000515211"/>
    </source>
</evidence>
<name>A0A6P4D736_ARADU</name>
<dbReference type="OrthoDB" id="1903608at2759"/>
<dbReference type="KEGG" id="adu:107484289"/>
<evidence type="ECO:0000259" key="1">
    <source>
        <dbReference type="PROSITE" id="PS50994"/>
    </source>
</evidence>
<dbReference type="PANTHER" id="PTHR37984:SF5">
    <property type="entry name" value="PROTEIN NYNRIN-LIKE"/>
    <property type="match status" value="1"/>
</dbReference>
<dbReference type="GO" id="GO:0003676">
    <property type="term" value="F:nucleic acid binding"/>
    <property type="evidence" value="ECO:0007669"/>
    <property type="project" value="InterPro"/>
</dbReference>
<dbReference type="GeneID" id="107484289"/>